<dbReference type="EMBL" id="KN839690">
    <property type="protein sequence ID" value="KIJ89473.1"/>
    <property type="molecule type" value="Genomic_DNA"/>
</dbReference>
<feature type="region of interest" description="Disordered" evidence="1">
    <location>
        <begin position="1"/>
        <end position="22"/>
    </location>
</feature>
<reference evidence="3" key="2">
    <citation type="submission" date="2015-01" db="EMBL/GenBank/DDBJ databases">
        <title>Evolutionary Origins and Diversification of the Mycorrhizal Mutualists.</title>
        <authorList>
            <consortium name="DOE Joint Genome Institute"/>
            <consortium name="Mycorrhizal Genomics Consortium"/>
            <person name="Kohler A."/>
            <person name="Kuo A."/>
            <person name="Nagy L.G."/>
            <person name="Floudas D."/>
            <person name="Copeland A."/>
            <person name="Barry K.W."/>
            <person name="Cichocki N."/>
            <person name="Veneault-Fourrey C."/>
            <person name="LaButti K."/>
            <person name="Lindquist E.A."/>
            <person name="Lipzen A."/>
            <person name="Lundell T."/>
            <person name="Morin E."/>
            <person name="Murat C."/>
            <person name="Riley R."/>
            <person name="Ohm R."/>
            <person name="Sun H."/>
            <person name="Tunlid A."/>
            <person name="Henrissat B."/>
            <person name="Grigoriev I.V."/>
            <person name="Hibbett D.S."/>
            <person name="Martin F."/>
        </authorList>
    </citation>
    <scope>NUCLEOTIDE SEQUENCE [LARGE SCALE GENOMIC DNA]</scope>
    <source>
        <strain evidence="3">LaAM-08-1</strain>
    </source>
</reference>
<evidence type="ECO:0000256" key="1">
    <source>
        <dbReference type="SAM" id="MobiDB-lite"/>
    </source>
</evidence>
<dbReference type="HOGENOM" id="CLU_1796769_0_0_1"/>
<dbReference type="AlphaFoldDB" id="A0A0C9WPK5"/>
<dbReference type="Proteomes" id="UP000054477">
    <property type="component" value="Unassembled WGS sequence"/>
</dbReference>
<evidence type="ECO:0000313" key="3">
    <source>
        <dbReference type="Proteomes" id="UP000054477"/>
    </source>
</evidence>
<feature type="region of interest" description="Disordered" evidence="1">
    <location>
        <begin position="34"/>
        <end position="105"/>
    </location>
</feature>
<reference evidence="2 3" key="1">
    <citation type="submission" date="2014-04" db="EMBL/GenBank/DDBJ databases">
        <authorList>
            <consortium name="DOE Joint Genome Institute"/>
            <person name="Kuo A."/>
            <person name="Kohler A."/>
            <person name="Nagy L.G."/>
            <person name="Floudas D."/>
            <person name="Copeland A."/>
            <person name="Barry K.W."/>
            <person name="Cichocki N."/>
            <person name="Veneault-Fourrey C."/>
            <person name="LaButti K."/>
            <person name="Lindquist E.A."/>
            <person name="Lipzen A."/>
            <person name="Lundell T."/>
            <person name="Morin E."/>
            <person name="Murat C."/>
            <person name="Sun H."/>
            <person name="Tunlid A."/>
            <person name="Henrissat B."/>
            <person name="Grigoriev I.V."/>
            <person name="Hibbett D.S."/>
            <person name="Martin F."/>
            <person name="Nordberg H.P."/>
            <person name="Cantor M.N."/>
            <person name="Hua S.X."/>
        </authorList>
    </citation>
    <scope>NUCLEOTIDE SEQUENCE [LARGE SCALE GENOMIC DNA]</scope>
    <source>
        <strain evidence="2 3">LaAM-08-1</strain>
    </source>
</reference>
<evidence type="ECO:0000313" key="2">
    <source>
        <dbReference type="EMBL" id="KIJ89473.1"/>
    </source>
</evidence>
<keyword evidence="3" id="KW-1185">Reference proteome</keyword>
<organism evidence="2 3">
    <name type="scientific">Laccaria amethystina LaAM-08-1</name>
    <dbReference type="NCBI Taxonomy" id="1095629"/>
    <lineage>
        <taxon>Eukaryota</taxon>
        <taxon>Fungi</taxon>
        <taxon>Dikarya</taxon>
        <taxon>Basidiomycota</taxon>
        <taxon>Agaricomycotina</taxon>
        <taxon>Agaricomycetes</taxon>
        <taxon>Agaricomycetidae</taxon>
        <taxon>Agaricales</taxon>
        <taxon>Agaricineae</taxon>
        <taxon>Hydnangiaceae</taxon>
        <taxon>Laccaria</taxon>
    </lineage>
</organism>
<sequence length="144" mass="15738">MTCQRHVTGASKPTSARQRATTHWRQCGTLMYVSHRLAPTQNNGGQAPSPSSPPPPSKDDGRRSPTPSNDDGRPTASPSTNNRQRAPTPSKDDRHPPAPASTMMNCVCSTNVNPDFRSFLRLLPQTKVRRGIEDGGRELRHTST</sequence>
<accession>A0A0C9WPK5</accession>
<feature type="compositionally biased region" description="Polar residues" evidence="1">
    <location>
        <begin position="76"/>
        <end position="87"/>
    </location>
</feature>
<proteinExistence type="predicted"/>
<protein>
    <submittedName>
        <fullName evidence="2">Uncharacterized protein</fullName>
    </submittedName>
</protein>
<name>A0A0C9WPK5_9AGAR</name>
<gene>
    <name evidence="2" type="ORF">K443DRAFT_16076</name>
</gene>